<organism evidence="1 2">
    <name type="scientific">Brachionus plicatilis</name>
    <name type="common">Marine rotifer</name>
    <name type="synonym">Brachionus muelleri</name>
    <dbReference type="NCBI Taxonomy" id="10195"/>
    <lineage>
        <taxon>Eukaryota</taxon>
        <taxon>Metazoa</taxon>
        <taxon>Spiralia</taxon>
        <taxon>Gnathifera</taxon>
        <taxon>Rotifera</taxon>
        <taxon>Eurotatoria</taxon>
        <taxon>Monogononta</taxon>
        <taxon>Pseudotrocha</taxon>
        <taxon>Ploima</taxon>
        <taxon>Brachionidae</taxon>
        <taxon>Brachionus</taxon>
    </lineage>
</organism>
<accession>A0A3M7QW58</accession>
<reference evidence="1 2" key="1">
    <citation type="journal article" date="2018" name="Sci. Rep.">
        <title>Genomic signatures of local adaptation to the degree of environmental predictability in rotifers.</title>
        <authorList>
            <person name="Franch-Gras L."/>
            <person name="Hahn C."/>
            <person name="Garcia-Roger E.M."/>
            <person name="Carmona M.J."/>
            <person name="Serra M."/>
            <person name="Gomez A."/>
        </authorList>
    </citation>
    <scope>NUCLEOTIDE SEQUENCE [LARGE SCALE GENOMIC DNA]</scope>
    <source>
        <strain evidence="1">HYR1</strain>
    </source>
</reference>
<proteinExistence type="predicted"/>
<comment type="caution">
    <text evidence="1">The sequence shown here is derived from an EMBL/GenBank/DDBJ whole genome shotgun (WGS) entry which is preliminary data.</text>
</comment>
<name>A0A3M7QW58_BRAPC</name>
<dbReference type="EMBL" id="REGN01005009">
    <property type="protein sequence ID" value="RNA15218.1"/>
    <property type="molecule type" value="Genomic_DNA"/>
</dbReference>
<evidence type="ECO:0000313" key="1">
    <source>
        <dbReference type="EMBL" id="RNA15218.1"/>
    </source>
</evidence>
<protein>
    <submittedName>
        <fullName evidence="1">Uncharacterized protein</fullName>
    </submittedName>
</protein>
<dbReference type="Proteomes" id="UP000276133">
    <property type="component" value="Unassembled WGS sequence"/>
</dbReference>
<gene>
    <name evidence="1" type="ORF">BpHYR1_010932</name>
</gene>
<dbReference type="AlphaFoldDB" id="A0A3M7QW58"/>
<keyword evidence="2" id="KW-1185">Reference proteome</keyword>
<evidence type="ECO:0000313" key="2">
    <source>
        <dbReference type="Proteomes" id="UP000276133"/>
    </source>
</evidence>
<sequence length="123" mass="14186">MGINLKEVDLELKFVNLKLVVQNFTIRYIYQPLNHLQSSFKSVTKFLSRILFCFKIRINLAILQSPVRGFDLGILSTVKSGIKERPDQSNLGCYGCISIYAHLGPENFNFKINIINFCFRFCT</sequence>